<feature type="transmembrane region" description="Helical" evidence="1">
    <location>
        <begin position="36"/>
        <end position="55"/>
    </location>
</feature>
<reference evidence="2 3" key="1">
    <citation type="journal article" date="2015" name="Sci. Rep.">
        <title>The power of single molecule real-time sequencing technology in the de novo assembly of a eukaryotic genome.</title>
        <authorList>
            <person name="Sakai H."/>
            <person name="Naito K."/>
            <person name="Ogiso-Tanaka E."/>
            <person name="Takahashi Y."/>
            <person name="Iseki K."/>
            <person name="Muto C."/>
            <person name="Satou K."/>
            <person name="Teruya K."/>
            <person name="Shiroma A."/>
            <person name="Shimoji M."/>
            <person name="Hirano T."/>
            <person name="Itoh T."/>
            <person name="Kaga A."/>
            <person name="Tomooka N."/>
        </authorList>
    </citation>
    <scope>NUCLEOTIDE SEQUENCE [LARGE SCALE GENOMIC DNA]</scope>
    <source>
        <strain evidence="3">cv. Shumari</strain>
    </source>
</reference>
<gene>
    <name evidence="2" type="primary">Vigan.08G194500</name>
    <name evidence="2" type="ORF">VIGAN_08194500</name>
</gene>
<name>A0A0S3SR13_PHAAN</name>
<proteinExistence type="predicted"/>
<evidence type="ECO:0000313" key="3">
    <source>
        <dbReference type="Proteomes" id="UP000291084"/>
    </source>
</evidence>
<keyword evidence="1" id="KW-0472">Membrane</keyword>
<sequence>LVLLLLIDIVMVWSLLLSYLFMSSIILRYSKEHSSLRLSASVFSFSAVINLFLSMSNMDKVSFKFSITSSKSTPLVFSLMYSCKLMHPSLLPSPSTSCFVVTFPRLFIINPSSDVDIFLYPFTLNFFNTCSSSPHSHTQLYRQ</sequence>
<evidence type="ECO:0000313" key="2">
    <source>
        <dbReference type="EMBL" id="BAT95256.1"/>
    </source>
</evidence>
<evidence type="ECO:0000256" key="1">
    <source>
        <dbReference type="SAM" id="Phobius"/>
    </source>
</evidence>
<keyword evidence="1" id="KW-1133">Transmembrane helix</keyword>
<accession>A0A0S3SR13</accession>
<dbReference type="AlphaFoldDB" id="A0A0S3SR13"/>
<dbReference type="Proteomes" id="UP000291084">
    <property type="component" value="Chromosome 8"/>
</dbReference>
<dbReference type="EMBL" id="AP015041">
    <property type="protein sequence ID" value="BAT95256.1"/>
    <property type="molecule type" value="Genomic_DNA"/>
</dbReference>
<feature type="non-terminal residue" evidence="2">
    <location>
        <position position="1"/>
    </location>
</feature>
<organism evidence="2 3">
    <name type="scientific">Vigna angularis var. angularis</name>
    <dbReference type="NCBI Taxonomy" id="157739"/>
    <lineage>
        <taxon>Eukaryota</taxon>
        <taxon>Viridiplantae</taxon>
        <taxon>Streptophyta</taxon>
        <taxon>Embryophyta</taxon>
        <taxon>Tracheophyta</taxon>
        <taxon>Spermatophyta</taxon>
        <taxon>Magnoliopsida</taxon>
        <taxon>eudicotyledons</taxon>
        <taxon>Gunneridae</taxon>
        <taxon>Pentapetalae</taxon>
        <taxon>rosids</taxon>
        <taxon>fabids</taxon>
        <taxon>Fabales</taxon>
        <taxon>Fabaceae</taxon>
        <taxon>Papilionoideae</taxon>
        <taxon>50 kb inversion clade</taxon>
        <taxon>NPAAA clade</taxon>
        <taxon>indigoferoid/millettioid clade</taxon>
        <taxon>Phaseoleae</taxon>
        <taxon>Vigna</taxon>
    </lineage>
</organism>
<keyword evidence="3" id="KW-1185">Reference proteome</keyword>
<feature type="transmembrane region" description="Helical" evidence="1">
    <location>
        <begin position="6"/>
        <end position="29"/>
    </location>
</feature>
<keyword evidence="1" id="KW-0812">Transmembrane</keyword>
<protein>
    <submittedName>
        <fullName evidence="2">Uncharacterized protein</fullName>
    </submittedName>
</protein>